<organism evidence="3 4">
    <name type="scientific">Nelumbo nucifera</name>
    <name type="common">Sacred lotus</name>
    <dbReference type="NCBI Taxonomy" id="4432"/>
    <lineage>
        <taxon>Eukaryota</taxon>
        <taxon>Viridiplantae</taxon>
        <taxon>Streptophyta</taxon>
        <taxon>Embryophyta</taxon>
        <taxon>Tracheophyta</taxon>
        <taxon>Spermatophyta</taxon>
        <taxon>Magnoliopsida</taxon>
        <taxon>Proteales</taxon>
        <taxon>Nelumbonaceae</taxon>
        <taxon>Nelumbo</taxon>
    </lineage>
</organism>
<dbReference type="EMBL" id="DUZY01000002">
    <property type="protein sequence ID" value="DAD27430.1"/>
    <property type="molecule type" value="Genomic_DNA"/>
</dbReference>
<name>A0A822Y4G4_NELNU</name>
<keyword evidence="4" id="KW-1185">Reference proteome</keyword>
<accession>A0A822Y4G4</accession>
<dbReference type="InterPro" id="IPR005162">
    <property type="entry name" value="Retrotrans_gag_dom"/>
</dbReference>
<dbReference type="PANTHER" id="PTHR33223">
    <property type="entry name" value="CCHC-TYPE DOMAIN-CONTAINING PROTEIN"/>
    <property type="match status" value="1"/>
</dbReference>
<dbReference type="Proteomes" id="UP000607653">
    <property type="component" value="Unassembled WGS sequence"/>
</dbReference>
<keyword evidence="1" id="KW-0175">Coiled coil</keyword>
<reference evidence="3 4" key="1">
    <citation type="journal article" date="2020" name="Mol. Biol. Evol.">
        <title>Distinct Expression and Methylation Patterns for Genes with Different Fates following a Single Whole-Genome Duplication in Flowering Plants.</title>
        <authorList>
            <person name="Shi T."/>
            <person name="Rahmani R.S."/>
            <person name="Gugger P.F."/>
            <person name="Wang M."/>
            <person name="Li H."/>
            <person name="Zhang Y."/>
            <person name="Li Z."/>
            <person name="Wang Q."/>
            <person name="Van de Peer Y."/>
            <person name="Marchal K."/>
            <person name="Chen J."/>
        </authorList>
    </citation>
    <scope>NUCLEOTIDE SEQUENCE [LARGE SCALE GENOMIC DNA]</scope>
    <source>
        <tissue evidence="3">Leaf</tissue>
    </source>
</reference>
<sequence>MESFRRRERAWISQLETIVETLVSAQERMMKEMQDMLAALTQRMEQSAVRSSGSTMGTSTSWLINLDFPRFDGNEDPASWIYRVEQFFEIQKIKENEKLPLAAYHLEGDVQLWYHLLKQEKGVLSWEILMEELRARYGPSQYDDPFGELTKLRQTGTVREYQSQFERLLSRTEKLSQAQQISCFISGLKDSIRVEVQARRPSCLLSAVGLACLYEAHRHAGRHEENGEEPEEKREYEVPAISVHAMTGCPASQTMRIKAHLGGDCP</sequence>
<feature type="domain" description="Retrotransposon gag" evidence="2">
    <location>
        <begin position="101"/>
        <end position="190"/>
    </location>
</feature>
<proteinExistence type="predicted"/>
<gene>
    <name evidence="3" type="ORF">HUJ06_028898</name>
</gene>
<protein>
    <recommendedName>
        <fullName evidence="2">Retrotransposon gag domain-containing protein</fullName>
    </recommendedName>
</protein>
<dbReference type="AlphaFoldDB" id="A0A822Y4G4"/>
<comment type="caution">
    <text evidence="3">The sequence shown here is derived from an EMBL/GenBank/DDBJ whole genome shotgun (WGS) entry which is preliminary data.</text>
</comment>
<feature type="coiled-coil region" evidence="1">
    <location>
        <begin position="23"/>
        <end position="50"/>
    </location>
</feature>
<evidence type="ECO:0000259" key="2">
    <source>
        <dbReference type="Pfam" id="PF03732"/>
    </source>
</evidence>
<evidence type="ECO:0000256" key="1">
    <source>
        <dbReference type="SAM" id="Coils"/>
    </source>
</evidence>
<dbReference type="PANTHER" id="PTHR33223:SF6">
    <property type="entry name" value="CCHC-TYPE DOMAIN-CONTAINING PROTEIN"/>
    <property type="match status" value="1"/>
</dbReference>
<evidence type="ECO:0000313" key="3">
    <source>
        <dbReference type="EMBL" id="DAD27430.1"/>
    </source>
</evidence>
<evidence type="ECO:0000313" key="4">
    <source>
        <dbReference type="Proteomes" id="UP000607653"/>
    </source>
</evidence>
<dbReference type="Pfam" id="PF03732">
    <property type="entry name" value="Retrotrans_gag"/>
    <property type="match status" value="1"/>
</dbReference>